<name>A0A1I0YNL2_9PSEU</name>
<reference evidence="2" key="1">
    <citation type="submission" date="2016-10" db="EMBL/GenBank/DDBJ databases">
        <authorList>
            <person name="Varghese N."/>
            <person name="Submissions S."/>
        </authorList>
    </citation>
    <scope>NUCLEOTIDE SEQUENCE [LARGE SCALE GENOMIC DNA]</scope>
    <source>
        <strain evidence="2">CGMCC 4.3568</strain>
    </source>
</reference>
<dbReference type="RefSeq" id="WP_177242568.1">
    <property type="nucleotide sequence ID" value="NZ_FOKG01000005.1"/>
</dbReference>
<keyword evidence="2" id="KW-1185">Reference proteome</keyword>
<gene>
    <name evidence="1" type="ORF">SAMN05216266_105226</name>
</gene>
<proteinExistence type="predicted"/>
<evidence type="ECO:0000313" key="2">
    <source>
        <dbReference type="Proteomes" id="UP000243799"/>
    </source>
</evidence>
<evidence type="ECO:0000313" key="1">
    <source>
        <dbReference type="EMBL" id="SFB14914.1"/>
    </source>
</evidence>
<protein>
    <submittedName>
        <fullName evidence="1">Uncharacterized protein</fullName>
    </submittedName>
</protein>
<dbReference type="AlphaFoldDB" id="A0A1I0YNL2"/>
<organism evidence="1 2">
    <name type="scientific">Amycolatopsis marina</name>
    <dbReference type="NCBI Taxonomy" id="490629"/>
    <lineage>
        <taxon>Bacteria</taxon>
        <taxon>Bacillati</taxon>
        <taxon>Actinomycetota</taxon>
        <taxon>Actinomycetes</taxon>
        <taxon>Pseudonocardiales</taxon>
        <taxon>Pseudonocardiaceae</taxon>
        <taxon>Amycolatopsis</taxon>
    </lineage>
</organism>
<sequence>MSTPVTTVPGRAPTGRSLAILRAVAAGRAQLTLGREPDLLVDGIACCDQFAAHMLVQDGLIAATDTHGSTKLAPATLTRAGTALLASAHPAA</sequence>
<dbReference type="Proteomes" id="UP000243799">
    <property type="component" value="Unassembled WGS sequence"/>
</dbReference>
<dbReference type="EMBL" id="FOKG01000005">
    <property type="protein sequence ID" value="SFB14914.1"/>
    <property type="molecule type" value="Genomic_DNA"/>
</dbReference>
<accession>A0A1I0YNL2</accession>